<feature type="region of interest" description="Disordered" evidence="1">
    <location>
        <begin position="1"/>
        <end position="72"/>
    </location>
</feature>
<dbReference type="Proteomes" id="UP001283361">
    <property type="component" value="Unassembled WGS sequence"/>
</dbReference>
<comment type="caution">
    <text evidence="2">The sequence shown here is derived from an EMBL/GenBank/DDBJ whole genome shotgun (WGS) entry which is preliminary data.</text>
</comment>
<protein>
    <submittedName>
        <fullName evidence="2">Uncharacterized protein</fullName>
    </submittedName>
</protein>
<keyword evidence="3" id="KW-1185">Reference proteome</keyword>
<dbReference type="AlphaFoldDB" id="A0AAE1CIQ5"/>
<reference evidence="2" key="1">
    <citation type="journal article" date="2023" name="G3 (Bethesda)">
        <title>A reference genome for the long-term kleptoplast-retaining sea slug Elysia crispata morphotype clarki.</title>
        <authorList>
            <person name="Eastman K.E."/>
            <person name="Pendleton A.L."/>
            <person name="Shaikh M.A."/>
            <person name="Suttiyut T."/>
            <person name="Ogas R."/>
            <person name="Tomko P."/>
            <person name="Gavelis G."/>
            <person name="Widhalm J.R."/>
            <person name="Wisecaver J.H."/>
        </authorList>
    </citation>
    <scope>NUCLEOTIDE SEQUENCE</scope>
    <source>
        <strain evidence="2">ECLA1</strain>
    </source>
</reference>
<sequence length="124" mass="13164">MPTGADRTRSCLRWSRRTGGVESWGNHFAGGPKGAKPPRSGGESAPGVRRTPIASGDAHRRQGFGGYHEGKPRLLRRGFGANPFCGVASTGVRKANFTGAARPGVWGLNPFRAIDFLMAMARGD</sequence>
<evidence type="ECO:0000256" key="1">
    <source>
        <dbReference type="SAM" id="MobiDB-lite"/>
    </source>
</evidence>
<evidence type="ECO:0000313" key="3">
    <source>
        <dbReference type="Proteomes" id="UP001283361"/>
    </source>
</evidence>
<gene>
    <name evidence="2" type="ORF">RRG08_014444</name>
</gene>
<name>A0AAE1CIQ5_9GAST</name>
<accession>A0AAE1CIQ5</accession>
<evidence type="ECO:0000313" key="2">
    <source>
        <dbReference type="EMBL" id="KAK3696841.1"/>
    </source>
</evidence>
<organism evidence="2 3">
    <name type="scientific">Elysia crispata</name>
    <name type="common">lettuce slug</name>
    <dbReference type="NCBI Taxonomy" id="231223"/>
    <lineage>
        <taxon>Eukaryota</taxon>
        <taxon>Metazoa</taxon>
        <taxon>Spiralia</taxon>
        <taxon>Lophotrochozoa</taxon>
        <taxon>Mollusca</taxon>
        <taxon>Gastropoda</taxon>
        <taxon>Heterobranchia</taxon>
        <taxon>Euthyneura</taxon>
        <taxon>Panpulmonata</taxon>
        <taxon>Sacoglossa</taxon>
        <taxon>Placobranchoidea</taxon>
        <taxon>Plakobranchidae</taxon>
        <taxon>Elysia</taxon>
    </lineage>
</organism>
<proteinExistence type="predicted"/>
<dbReference type="EMBL" id="JAWDGP010008029">
    <property type="protein sequence ID" value="KAK3696841.1"/>
    <property type="molecule type" value="Genomic_DNA"/>
</dbReference>